<name>A0A7V3NTS8_UNCW3</name>
<comment type="caution">
    <text evidence="9">The sequence shown here is derived from an EMBL/GenBank/DDBJ whole genome shotgun (WGS) entry which is preliminary data.</text>
</comment>
<dbReference type="GO" id="GO:0008173">
    <property type="term" value="F:RNA methyltransferase activity"/>
    <property type="evidence" value="ECO:0007669"/>
    <property type="project" value="InterPro"/>
</dbReference>
<evidence type="ECO:0000256" key="1">
    <source>
        <dbReference type="ARBA" id="ARBA00007494"/>
    </source>
</evidence>
<dbReference type="EMBL" id="DTGD01000174">
    <property type="protein sequence ID" value="HGB36193.1"/>
    <property type="molecule type" value="Genomic_DNA"/>
</dbReference>
<dbReference type="PROSITE" id="PS01153">
    <property type="entry name" value="NOL1_NOP2_SUN"/>
    <property type="match status" value="1"/>
</dbReference>
<evidence type="ECO:0000256" key="7">
    <source>
        <dbReference type="PROSITE-ProRule" id="PRU01023"/>
    </source>
</evidence>
<evidence type="ECO:0000256" key="2">
    <source>
        <dbReference type="ARBA" id="ARBA00022490"/>
    </source>
</evidence>
<dbReference type="Pfam" id="PF01189">
    <property type="entry name" value="Methyltr_RsmB-F"/>
    <property type="match status" value="1"/>
</dbReference>
<evidence type="ECO:0000256" key="6">
    <source>
        <dbReference type="ARBA" id="ARBA00022884"/>
    </source>
</evidence>
<evidence type="ECO:0000256" key="3">
    <source>
        <dbReference type="ARBA" id="ARBA00022603"/>
    </source>
</evidence>
<dbReference type="GO" id="GO:0008757">
    <property type="term" value="F:S-adenosylmethionine-dependent methyltransferase activity"/>
    <property type="evidence" value="ECO:0007669"/>
    <property type="project" value="InterPro"/>
</dbReference>
<dbReference type="AlphaFoldDB" id="A0A7V3NTS8"/>
<dbReference type="PRINTS" id="PR02008">
    <property type="entry name" value="RCMTFAMILY"/>
</dbReference>
<dbReference type="Gene3D" id="3.30.70.1170">
    <property type="entry name" value="Sun protein, domain 3"/>
    <property type="match status" value="1"/>
</dbReference>
<dbReference type="SUPFAM" id="SSF53335">
    <property type="entry name" value="S-adenosyl-L-methionine-dependent methyltransferases"/>
    <property type="match status" value="1"/>
</dbReference>
<sequence>MNIESIKNNSELFRFLSNFYGDNIEAFLDCVIKKPKSAIRVNTLKANKDTIIERLLKQGFKLKEVAFYEYAFVVEESPVELGNTVEHFMGYYYVQSLSSLIPPLVLAPQPGEVVLDIASAPGSKTTQMAQMMENRGVIVANDVDIKRVKALANNIDRMGVLNTIITIEQGHKFGKLFPETFDKILVDAPCSALGTLGKNPEVVKWWSREKIGRLMATQKSLILSGFDALKPGGIMVYSTCTVTPEENEYIVNYLLQEREGVEILDFHLSGVKLSSGLTEWERLVFKKELVNCKRIEPHLNPGFEGFFIALIRKSPSRYEGFNGVHYRKDHRL</sequence>
<dbReference type="GO" id="GO:0006396">
    <property type="term" value="P:RNA processing"/>
    <property type="evidence" value="ECO:0007669"/>
    <property type="project" value="InterPro"/>
</dbReference>
<dbReference type="PANTHER" id="PTHR22807">
    <property type="entry name" value="NOP2 YEAST -RELATED NOL1/NOP2/FMU SUN DOMAIN-CONTAINING"/>
    <property type="match status" value="1"/>
</dbReference>
<keyword evidence="5 7" id="KW-0949">S-adenosyl-L-methionine</keyword>
<evidence type="ECO:0000259" key="8">
    <source>
        <dbReference type="PROSITE" id="PS51686"/>
    </source>
</evidence>
<proteinExistence type="inferred from homology"/>
<dbReference type="GO" id="GO:0003723">
    <property type="term" value="F:RNA binding"/>
    <property type="evidence" value="ECO:0007669"/>
    <property type="project" value="UniProtKB-UniRule"/>
</dbReference>
<organism evidence="9">
    <name type="scientific">candidate division WOR-3 bacterium</name>
    <dbReference type="NCBI Taxonomy" id="2052148"/>
    <lineage>
        <taxon>Bacteria</taxon>
        <taxon>Bacteria division WOR-3</taxon>
    </lineage>
</organism>
<dbReference type="InterPro" id="IPR029063">
    <property type="entry name" value="SAM-dependent_MTases_sf"/>
</dbReference>
<feature type="binding site" evidence="7">
    <location>
        <position position="142"/>
    </location>
    <ligand>
        <name>S-adenosyl-L-methionine</name>
        <dbReference type="ChEBI" id="CHEBI:59789"/>
    </ligand>
</feature>
<comment type="similarity">
    <text evidence="1 7">Belongs to the class I-like SAM-binding methyltransferase superfamily. RsmB/NOP family.</text>
</comment>
<accession>A0A7V3NTS8</accession>
<evidence type="ECO:0000256" key="4">
    <source>
        <dbReference type="ARBA" id="ARBA00022679"/>
    </source>
</evidence>
<feature type="active site" description="Nucleophile" evidence="7">
    <location>
        <position position="240"/>
    </location>
</feature>
<dbReference type="PROSITE" id="PS51686">
    <property type="entry name" value="SAM_MT_RSMB_NOP"/>
    <property type="match status" value="1"/>
</dbReference>
<keyword evidence="4 7" id="KW-0808">Transferase</keyword>
<keyword evidence="3 7" id="KW-0489">Methyltransferase</keyword>
<dbReference type="InterPro" id="IPR018314">
    <property type="entry name" value="RsmB/NOL1/NOP2-like_CS"/>
</dbReference>
<dbReference type="NCBIfam" id="TIGR00446">
    <property type="entry name" value="nop2p"/>
    <property type="match status" value="1"/>
</dbReference>
<reference evidence="9" key="1">
    <citation type="journal article" date="2020" name="mSystems">
        <title>Genome- and Community-Level Interaction Insights into Carbon Utilization and Element Cycling Functions of Hydrothermarchaeota in Hydrothermal Sediment.</title>
        <authorList>
            <person name="Zhou Z."/>
            <person name="Liu Y."/>
            <person name="Xu W."/>
            <person name="Pan J."/>
            <person name="Luo Z.H."/>
            <person name="Li M."/>
        </authorList>
    </citation>
    <scope>NUCLEOTIDE SEQUENCE [LARGE SCALE GENOMIC DNA]</scope>
    <source>
        <strain evidence="9">SpSt-754</strain>
    </source>
</reference>
<comment type="caution">
    <text evidence="7">Lacks conserved residue(s) required for the propagation of feature annotation.</text>
</comment>
<dbReference type="PANTHER" id="PTHR22807:SF30">
    <property type="entry name" value="28S RRNA (CYTOSINE(4447)-C(5))-METHYLTRANSFERASE-RELATED"/>
    <property type="match status" value="1"/>
</dbReference>
<dbReference type="Gene3D" id="3.40.50.150">
    <property type="entry name" value="Vaccinia Virus protein VP39"/>
    <property type="match status" value="1"/>
</dbReference>
<dbReference type="InterPro" id="IPR049560">
    <property type="entry name" value="MeTrfase_RsmB-F_NOP2_cat"/>
</dbReference>
<dbReference type="InterPro" id="IPR011023">
    <property type="entry name" value="Nop2p"/>
</dbReference>
<protein>
    <submittedName>
        <fullName evidence="9">RsmB/NOP family class I SAM-dependent RNA methyltransferase</fullName>
    </submittedName>
</protein>
<dbReference type="InterPro" id="IPR031341">
    <property type="entry name" value="Methyltr_RsmF_N"/>
</dbReference>
<dbReference type="InterPro" id="IPR001678">
    <property type="entry name" value="MeTrfase_RsmB-F_NOP2_dom"/>
</dbReference>
<feature type="binding site" evidence="7">
    <location>
        <position position="187"/>
    </location>
    <ligand>
        <name>S-adenosyl-L-methionine</name>
        <dbReference type="ChEBI" id="CHEBI:59789"/>
    </ligand>
</feature>
<evidence type="ECO:0000313" key="9">
    <source>
        <dbReference type="EMBL" id="HGB36193.1"/>
    </source>
</evidence>
<dbReference type="GO" id="GO:0001510">
    <property type="term" value="P:RNA methylation"/>
    <property type="evidence" value="ECO:0007669"/>
    <property type="project" value="InterPro"/>
</dbReference>
<gene>
    <name evidence="9" type="ORF">ENV38_04740</name>
</gene>
<feature type="domain" description="SAM-dependent MTase RsmB/NOP-type" evidence="8">
    <location>
        <begin position="27"/>
        <end position="314"/>
    </location>
</feature>
<dbReference type="Pfam" id="PF17125">
    <property type="entry name" value="Methyltr_RsmF_N"/>
    <property type="match status" value="1"/>
</dbReference>
<dbReference type="InterPro" id="IPR023267">
    <property type="entry name" value="RCMT"/>
</dbReference>
<evidence type="ECO:0000256" key="5">
    <source>
        <dbReference type="ARBA" id="ARBA00022691"/>
    </source>
</evidence>
<keyword evidence="2" id="KW-0963">Cytoplasm</keyword>
<feature type="binding site" evidence="7">
    <location>
        <begin position="118"/>
        <end position="124"/>
    </location>
    <ligand>
        <name>S-adenosyl-L-methionine</name>
        <dbReference type="ChEBI" id="CHEBI:59789"/>
    </ligand>
</feature>
<keyword evidence="6 7" id="KW-0694">RNA-binding</keyword>